<sequence>MTNKTYRDKNCDLDVLNKQIESWFLDQGYELQSNKAEGSWCVQAQKTEGWRKAVGASRAFTILILGQPNDFSVEVGTGEWASNLVAGGVAAVLTGGVSIIGSGLATGWAKKIEGDIWKFIEEQIIFKAKMKSEREVTILKEKESIQEKLKQLKDAFDQGFIDEVAYQAKKIEIENKDQDTQKNSELNEKLLKLRKTLETGILSQDEYENKKAELMAQSSHAELDSKLSQLRAALASGILSQEEFDRKAAQIQKEITFAEKLKQLENAKNAGIITSEEFEQKKAALLS</sequence>
<dbReference type="EMBL" id="LO018304">
    <property type="protein sequence ID" value="CUM58504.1"/>
    <property type="molecule type" value="Genomic_DNA"/>
</dbReference>
<organism evidence="2">
    <name type="scientific">Planktothrix agardhii</name>
    <name type="common">Oscillatoria agardhii</name>
    <dbReference type="NCBI Taxonomy" id="1160"/>
    <lineage>
        <taxon>Bacteria</taxon>
        <taxon>Bacillati</taxon>
        <taxon>Cyanobacteriota</taxon>
        <taxon>Cyanophyceae</taxon>
        <taxon>Oscillatoriophycideae</taxon>
        <taxon>Oscillatoriales</taxon>
        <taxon>Microcoleaceae</taxon>
        <taxon>Planktothrix</taxon>
    </lineage>
</organism>
<dbReference type="AlphaFoldDB" id="A0A1J1JAK6"/>
<dbReference type="RefSeq" id="WP_235751505.1">
    <property type="nucleotide sequence ID" value="NZ_LR882944.1"/>
</dbReference>
<dbReference type="Pfam" id="PF09851">
    <property type="entry name" value="SHOCT"/>
    <property type="match status" value="4"/>
</dbReference>
<feature type="domain" description="SHOCT" evidence="1">
    <location>
        <begin position="147"/>
        <end position="173"/>
    </location>
</feature>
<feature type="domain" description="SHOCT" evidence="1">
    <location>
        <begin position="226"/>
        <end position="251"/>
    </location>
</feature>
<evidence type="ECO:0000259" key="1">
    <source>
        <dbReference type="Pfam" id="PF09851"/>
    </source>
</evidence>
<reference evidence="2" key="1">
    <citation type="submission" date="2015-09" db="EMBL/GenBank/DDBJ databases">
        <authorList>
            <person name="Jackson K.R."/>
            <person name="Lunt B.L."/>
            <person name="Fisher J.N.B."/>
            <person name="Gardner A.V."/>
            <person name="Bailey M.E."/>
            <person name="Deus L.M."/>
            <person name="Earl A.S."/>
            <person name="Gibby P.D."/>
            <person name="Hartmann K.A."/>
            <person name="Liu J.E."/>
            <person name="Manci A.M."/>
            <person name="Nielsen D.A."/>
            <person name="Solomon M.B."/>
            <person name="Breakwell D.P."/>
            <person name="Burnett S.H."/>
            <person name="Grose J.H."/>
        </authorList>
    </citation>
    <scope>NUCLEOTIDE SEQUENCE</scope>
    <source>
        <strain evidence="2">7805</strain>
    </source>
</reference>
<gene>
    <name evidence="2" type="ORF">PLAM_0537</name>
</gene>
<dbReference type="InterPro" id="IPR018649">
    <property type="entry name" value="SHOCT"/>
</dbReference>
<protein>
    <recommendedName>
        <fullName evidence="1">SHOCT domain-containing protein</fullName>
    </recommendedName>
</protein>
<feature type="domain" description="SHOCT" evidence="1">
    <location>
        <begin position="259"/>
        <end position="286"/>
    </location>
</feature>
<accession>A0A1J1JAK6</accession>
<feature type="domain" description="SHOCT" evidence="1">
    <location>
        <begin position="197"/>
        <end position="215"/>
    </location>
</feature>
<name>A0A1J1JAK6_PLAAG</name>
<evidence type="ECO:0000313" key="2">
    <source>
        <dbReference type="EMBL" id="CUM58504.1"/>
    </source>
</evidence>
<proteinExistence type="predicted"/>